<evidence type="ECO:0000256" key="1">
    <source>
        <dbReference type="ARBA" id="ARBA00006926"/>
    </source>
</evidence>
<keyword evidence="9" id="KW-1185">Reference proteome</keyword>
<dbReference type="InterPro" id="IPR029759">
    <property type="entry name" value="GPX_AS"/>
</dbReference>
<dbReference type="RefSeq" id="WP_093035896.1">
    <property type="nucleotide sequence ID" value="NZ_FMZV01000017.1"/>
</dbReference>
<accession>A0A1G7C1R4</accession>
<dbReference type="SUPFAM" id="SSF52833">
    <property type="entry name" value="Thioredoxin-like"/>
    <property type="match status" value="1"/>
</dbReference>
<evidence type="ECO:0000256" key="4">
    <source>
        <dbReference type="PIRSR" id="PIRSR000303-1"/>
    </source>
</evidence>
<dbReference type="AlphaFoldDB" id="A0A1G7C1R4"/>
<dbReference type="PROSITE" id="PS51352">
    <property type="entry name" value="THIOREDOXIN_2"/>
    <property type="match status" value="1"/>
</dbReference>
<reference evidence="9" key="1">
    <citation type="submission" date="2016-10" db="EMBL/GenBank/DDBJ databases">
        <authorList>
            <person name="Varghese N."/>
            <person name="Submissions S."/>
        </authorList>
    </citation>
    <scope>NUCLEOTIDE SEQUENCE [LARGE SCALE GENOMIC DNA]</scope>
    <source>
        <strain evidence="9">CGMCC 1.9108</strain>
    </source>
</reference>
<feature type="chain" id="PRO_5011568734" description="Glutathione peroxidase" evidence="6">
    <location>
        <begin position="20"/>
        <end position="173"/>
    </location>
</feature>
<dbReference type="PIRSF" id="PIRSF000303">
    <property type="entry name" value="Glutathion_perox"/>
    <property type="match status" value="1"/>
</dbReference>
<feature type="domain" description="Thioredoxin" evidence="7">
    <location>
        <begin position="11"/>
        <end position="173"/>
    </location>
</feature>
<dbReference type="InterPro" id="IPR036249">
    <property type="entry name" value="Thioredoxin-like_sf"/>
</dbReference>
<gene>
    <name evidence="8" type="ORF">SAMN04488239_11752</name>
</gene>
<dbReference type="InterPro" id="IPR000889">
    <property type="entry name" value="Glutathione_peroxidase"/>
</dbReference>
<dbReference type="Pfam" id="PF00255">
    <property type="entry name" value="GSHPx"/>
    <property type="match status" value="1"/>
</dbReference>
<evidence type="ECO:0000313" key="8">
    <source>
        <dbReference type="EMBL" id="SDE32626.1"/>
    </source>
</evidence>
<dbReference type="PANTHER" id="PTHR11592:SF78">
    <property type="entry name" value="GLUTATHIONE PEROXIDASE"/>
    <property type="match status" value="1"/>
</dbReference>
<keyword evidence="6" id="KW-0732">Signal</keyword>
<dbReference type="GO" id="GO:0034599">
    <property type="term" value="P:cellular response to oxidative stress"/>
    <property type="evidence" value="ECO:0007669"/>
    <property type="project" value="TreeGrafter"/>
</dbReference>
<evidence type="ECO:0000256" key="6">
    <source>
        <dbReference type="SAM" id="SignalP"/>
    </source>
</evidence>
<dbReference type="PANTHER" id="PTHR11592">
    <property type="entry name" value="GLUTATHIONE PEROXIDASE"/>
    <property type="match status" value="1"/>
</dbReference>
<keyword evidence="2 5" id="KW-0575">Peroxidase</keyword>
<dbReference type="PROSITE" id="PS51355">
    <property type="entry name" value="GLUTATHIONE_PEROXID_3"/>
    <property type="match status" value="1"/>
</dbReference>
<evidence type="ECO:0000256" key="2">
    <source>
        <dbReference type="ARBA" id="ARBA00022559"/>
    </source>
</evidence>
<dbReference type="Proteomes" id="UP000199628">
    <property type="component" value="Unassembled WGS sequence"/>
</dbReference>
<dbReference type="PRINTS" id="PR01011">
    <property type="entry name" value="GLUTPROXDASE"/>
</dbReference>
<organism evidence="8 9">
    <name type="scientific">Ruegeria marina</name>
    <dbReference type="NCBI Taxonomy" id="639004"/>
    <lineage>
        <taxon>Bacteria</taxon>
        <taxon>Pseudomonadati</taxon>
        <taxon>Pseudomonadota</taxon>
        <taxon>Alphaproteobacteria</taxon>
        <taxon>Rhodobacterales</taxon>
        <taxon>Roseobacteraceae</taxon>
        <taxon>Ruegeria</taxon>
    </lineage>
</organism>
<dbReference type="EMBL" id="FMZV01000017">
    <property type="protein sequence ID" value="SDE32626.1"/>
    <property type="molecule type" value="Genomic_DNA"/>
</dbReference>
<sequence length="173" mass="18878">MFRIVFLTVLLLVGHTVQAAPLSGVFPSIDGGTLSMEEWRGRPVLVVNTASQCGFTGQYAGLQTLWETYKDKGLVVLAVPSDDFNQELATAAEVKEFCALNYDLTLPMTDILHVKGAQAHPFYKAVKAETGFEPGWNFNKILVGPDGTVAATFGSAVRPESTRMRREIEALLN</sequence>
<dbReference type="Gene3D" id="3.40.30.10">
    <property type="entry name" value="Glutaredoxin"/>
    <property type="match status" value="1"/>
</dbReference>
<dbReference type="OrthoDB" id="9785502at2"/>
<name>A0A1G7C1R4_9RHOB</name>
<dbReference type="PROSITE" id="PS00460">
    <property type="entry name" value="GLUTATHIONE_PEROXID_1"/>
    <property type="match status" value="1"/>
</dbReference>
<protein>
    <recommendedName>
        <fullName evidence="5">Glutathione peroxidase</fullName>
    </recommendedName>
</protein>
<proteinExistence type="inferred from homology"/>
<dbReference type="GO" id="GO:0004601">
    <property type="term" value="F:peroxidase activity"/>
    <property type="evidence" value="ECO:0007669"/>
    <property type="project" value="UniProtKB-KW"/>
</dbReference>
<comment type="similarity">
    <text evidence="1 5">Belongs to the glutathione peroxidase family.</text>
</comment>
<evidence type="ECO:0000259" key="7">
    <source>
        <dbReference type="PROSITE" id="PS51352"/>
    </source>
</evidence>
<dbReference type="InterPro" id="IPR013766">
    <property type="entry name" value="Thioredoxin_domain"/>
</dbReference>
<feature type="signal peptide" evidence="6">
    <location>
        <begin position="1"/>
        <end position="19"/>
    </location>
</feature>
<dbReference type="STRING" id="639004.SAMN04488239_11752"/>
<feature type="active site" evidence="4">
    <location>
        <position position="53"/>
    </location>
</feature>
<evidence type="ECO:0000256" key="3">
    <source>
        <dbReference type="ARBA" id="ARBA00023002"/>
    </source>
</evidence>
<dbReference type="CDD" id="cd00340">
    <property type="entry name" value="GSH_Peroxidase"/>
    <property type="match status" value="1"/>
</dbReference>
<evidence type="ECO:0000256" key="5">
    <source>
        <dbReference type="RuleBase" id="RU000499"/>
    </source>
</evidence>
<evidence type="ECO:0000313" key="9">
    <source>
        <dbReference type="Proteomes" id="UP000199628"/>
    </source>
</evidence>
<keyword evidence="3 5" id="KW-0560">Oxidoreductase</keyword>